<proteinExistence type="predicted"/>
<gene>
    <name evidence="1" type="ORF">IAC10_11035</name>
</gene>
<sequence>MNQELQIIIDYVEGKSDIKDFRKEFLNNPSIKKLLESKICIEAFKSYNYNLFDYFNKRINPLRNDWDNVYSKYVVWYDLKLFLDYNHIAYDRSNQKYQDDYSYILDIQPSWLDISVDQSICNKIIAECPKDLSKTKRIAWGKARIKELFKYDKTYPRWIQDPEWPIINGKPLVFSHQKKAGKDDERVYYYFYDPDTKEETIITQMY</sequence>
<protein>
    <submittedName>
        <fullName evidence="1">Uncharacterized protein</fullName>
    </submittedName>
</protein>
<reference evidence="1" key="2">
    <citation type="journal article" date="2021" name="PeerJ">
        <title>Extensive microbial diversity within the chicken gut microbiome revealed by metagenomics and culture.</title>
        <authorList>
            <person name="Gilroy R."/>
            <person name="Ravi A."/>
            <person name="Getino M."/>
            <person name="Pursley I."/>
            <person name="Horton D.L."/>
            <person name="Alikhan N.F."/>
            <person name="Baker D."/>
            <person name="Gharbi K."/>
            <person name="Hall N."/>
            <person name="Watson M."/>
            <person name="Adriaenssens E.M."/>
            <person name="Foster-Nyarko E."/>
            <person name="Jarju S."/>
            <person name="Secka A."/>
            <person name="Antonio M."/>
            <person name="Oren A."/>
            <person name="Chaudhuri R.R."/>
            <person name="La Ragione R."/>
            <person name="Hildebrand F."/>
            <person name="Pallen M.J."/>
        </authorList>
    </citation>
    <scope>NUCLEOTIDE SEQUENCE</scope>
    <source>
        <strain evidence="1">6276</strain>
    </source>
</reference>
<accession>A0A9D1JNK2</accession>
<organism evidence="1 2">
    <name type="scientific">Candidatus Scatousia excrementigallinarum</name>
    <dbReference type="NCBI Taxonomy" id="2840935"/>
    <lineage>
        <taxon>Bacteria</taxon>
        <taxon>Candidatus Scatousia</taxon>
    </lineage>
</organism>
<name>A0A9D1JNK2_9BACT</name>
<dbReference type="EMBL" id="DVIU01000216">
    <property type="protein sequence ID" value="HIS37142.1"/>
    <property type="molecule type" value="Genomic_DNA"/>
</dbReference>
<evidence type="ECO:0000313" key="1">
    <source>
        <dbReference type="EMBL" id="HIS37142.1"/>
    </source>
</evidence>
<evidence type="ECO:0000313" key="2">
    <source>
        <dbReference type="Proteomes" id="UP000823928"/>
    </source>
</evidence>
<reference evidence="1" key="1">
    <citation type="submission" date="2020-10" db="EMBL/GenBank/DDBJ databases">
        <authorList>
            <person name="Gilroy R."/>
        </authorList>
    </citation>
    <scope>NUCLEOTIDE SEQUENCE</scope>
    <source>
        <strain evidence="1">6276</strain>
    </source>
</reference>
<dbReference type="Proteomes" id="UP000823928">
    <property type="component" value="Unassembled WGS sequence"/>
</dbReference>
<comment type="caution">
    <text evidence="1">The sequence shown here is derived from an EMBL/GenBank/DDBJ whole genome shotgun (WGS) entry which is preliminary data.</text>
</comment>
<dbReference type="AlphaFoldDB" id="A0A9D1JNK2"/>